<dbReference type="PANTHER" id="PTHR35010">
    <property type="entry name" value="BLL4672 PROTEIN-RELATED"/>
    <property type="match status" value="1"/>
</dbReference>
<dbReference type="GO" id="GO:0003677">
    <property type="term" value="F:DNA binding"/>
    <property type="evidence" value="ECO:0007669"/>
    <property type="project" value="InterPro"/>
</dbReference>
<dbReference type="SUPFAM" id="SSF47413">
    <property type="entry name" value="lambda repressor-like DNA-binding domains"/>
    <property type="match status" value="1"/>
</dbReference>
<dbReference type="SMART" id="SM00530">
    <property type="entry name" value="HTH_XRE"/>
    <property type="match status" value="1"/>
</dbReference>
<accession>A0A952FLS5</accession>
<dbReference type="InterPro" id="IPR041413">
    <property type="entry name" value="MLTR_LBD"/>
</dbReference>
<evidence type="ECO:0000259" key="1">
    <source>
        <dbReference type="SMART" id="SM00530"/>
    </source>
</evidence>
<dbReference type="InterPro" id="IPR010982">
    <property type="entry name" value="Lambda_DNA-bd_dom_sf"/>
</dbReference>
<reference evidence="2" key="1">
    <citation type="submission" date="2020-06" db="EMBL/GenBank/DDBJ databases">
        <title>Stable isotope informed genome-resolved metagenomics uncovers potential trophic interactions in rhizosphere soil.</title>
        <authorList>
            <person name="Starr E.P."/>
            <person name="Shi S."/>
            <person name="Blazewicz S.J."/>
            <person name="Koch B.J."/>
            <person name="Probst A.J."/>
            <person name="Hungate B.A."/>
            <person name="Pett-Ridge J."/>
            <person name="Firestone M.K."/>
            <person name="Banfield J.F."/>
        </authorList>
    </citation>
    <scope>NUCLEOTIDE SEQUENCE</scope>
    <source>
        <strain evidence="2">YM_69_17</strain>
    </source>
</reference>
<dbReference type="Gene3D" id="3.30.450.180">
    <property type="match status" value="1"/>
</dbReference>
<organism evidence="2 3">
    <name type="scientific">Inquilinus limosus</name>
    <dbReference type="NCBI Taxonomy" id="171674"/>
    <lineage>
        <taxon>Bacteria</taxon>
        <taxon>Pseudomonadati</taxon>
        <taxon>Pseudomonadota</taxon>
        <taxon>Alphaproteobacteria</taxon>
        <taxon>Rhodospirillales</taxon>
        <taxon>Rhodospirillaceae</taxon>
        <taxon>Inquilinus</taxon>
    </lineage>
</organism>
<dbReference type="PANTHER" id="PTHR35010:SF2">
    <property type="entry name" value="BLL4672 PROTEIN"/>
    <property type="match status" value="1"/>
</dbReference>
<dbReference type="Proteomes" id="UP000700706">
    <property type="component" value="Unassembled WGS sequence"/>
</dbReference>
<dbReference type="AlphaFoldDB" id="A0A952FLS5"/>
<dbReference type="CDD" id="cd00093">
    <property type="entry name" value="HTH_XRE"/>
    <property type="match status" value="1"/>
</dbReference>
<dbReference type="Gene3D" id="1.10.260.40">
    <property type="entry name" value="lambda repressor-like DNA-binding domains"/>
    <property type="match status" value="1"/>
</dbReference>
<comment type="caution">
    <text evidence="2">The sequence shown here is derived from an EMBL/GenBank/DDBJ whole genome shotgun (WGS) entry which is preliminary data.</text>
</comment>
<dbReference type="Pfam" id="PF13560">
    <property type="entry name" value="HTH_31"/>
    <property type="match status" value="1"/>
</dbReference>
<dbReference type="Pfam" id="PF17765">
    <property type="entry name" value="MLTR_LBD"/>
    <property type="match status" value="1"/>
</dbReference>
<sequence>MAEQRRARERQELAAFLRSRRERLEPAAAGLPATARRRTPGLRREEVAQIAGVGVTWYTWLEQGRAIQVSAHVLEQVARALRLDATERAHLFTLAHDRPPPERPAESIGVTPALRRLLEAVDGPAYLATACLDVTAWNTALSAVFGDLSPLPEEDRNMLWLVFASPPHRAAIPNWEAEARGMLARFRVEFGRHRDDPAFLALIRRLDQASHDFHRWWPEQDVTRRPDPVKRFTSRHGPMALEQSVFRVEEAPDLRLVAYVPVDEDSRRIVARLRREWRPDG</sequence>
<gene>
    <name evidence="2" type="ORF">JF625_16340</name>
</gene>
<evidence type="ECO:0000313" key="2">
    <source>
        <dbReference type="EMBL" id="MBW8726701.1"/>
    </source>
</evidence>
<dbReference type="EMBL" id="JAEKLZ010000229">
    <property type="protein sequence ID" value="MBW8726701.1"/>
    <property type="molecule type" value="Genomic_DNA"/>
</dbReference>
<dbReference type="InterPro" id="IPR001387">
    <property type="entry name" value="Cro/C1-type_HTH"/>
</dbReference>
<proteinExistence type="predicted"/>
<feature type="domain" description="HTH cro/C1-type" evidence="1">
    <location>
        <begin position="16"/>
        <end position="88"/>
    </location>
</feature>
<evidence type="ECO:0000313" key="3">
    <source>
        <dbReference type="Proteomes" id="UP000700706"/>
    </source>
</evidence>
<name>A0A952FLS5_9PROT</name>
<protein>
    <submittedName>
        <fullName evidence="2">Helix-turn-helix domain-containing protein</fullName>
    </submittedName>
</protein>